<dbReference type="Proteomes" id="UP000176634">
    <property type="component" value="Unassembled WGS sequence"/>
</dbReference>
<keyword evidence="2" id="KW-1133">Transmembrane helix</keyword>
<dbReference type="PANTHER" id="PTHR12558">
    <property type="entry name" value="CELL DIVISION CYCLE 16,23,27"/>
    <property type="match status" value="1"/>
</dbReference>
<evidence type="ECO:0000313" key="3">
    <source>
        <dbReference type="EMBL" id="OGH92134.1"/>
    </source>
</evidence>
<evidence type="ECO:0000313" key="4">
    <source>
        <dbReference type="Proteomes" id="UP000176634"/>
    </source>
</evidence>
<dbReference type="Pfam" id="PF13432">
    <property type="entry name" value="TPR_16"/>
    <property type="match status" value="1"/>
</dbReference>
<dbReference type="PANTHER" id="PTHR12558:SF13">
    <property type="entry name" value="CELL DIVISION CYCLE PROTEIN 27 HOMOLOG"/>
    <property type="match status" value="1"/>
</dbReference>
<dbReference type="Pfam" id="PF13181">
    <property type="entry name" value="TPR_8"/>
    <property type="match status" value="1"/>
</dbReference>
<comment type="caution">
    <text evidence="3">The sequence shown here is derived from an EMBL/GenBank/DDBJ whole genome shotgun (WGS) entry which is preliminary data.</text>
</comment>
<dbReference type="SMART" id="SM00028">
    <property type="entry name" value="TPR"/>
    <property type="match status" value="4"/>
</dbReference>
<dbReference type="PROSITE" id="PS50005">
    <property type="entry name" value="TPR"/>
    <property type="match status" value="2"/>
</dbReference>
<dbReference type="SUPFAM" id="SSF48452">
    <property type="entry name" value="TPR-like"/>
    <property type="match status" value="1"/>
</dbReference>
<organism evidence="3 4">
    <name type="scientific">Candidatus Magasanikbacteria bacterium RIFOXYD1_FULL_40_23</name>
    <dbReference type="NCBI Taxonomy" id="1798705"/>
    <lineage>
        <taxon>Bacteria</taxon>
        <taxon>Candidatus Magasanikiibacteriota</taxon>
    </lineage>
</organism>
<evidence type="ECO:0000256" key="1">
    <source>
        <dbReference type="PROSITE-ProRule" id="PRU00339"/>
    </source>
</evidence>
<feature type="transmembrane region" description="Helical" evidence="2">
    <location>
        <begin position="6"/>
        <end position="26"/>
    </location>
</feature>
<dbReference type="InterPro" id="IPR011990">
    <property type="entry name" value="TPR-like_helical_dom_sf"/>
</dbReference>
<dbReference type="InterPro" id="IPR019734">
    <property type="entry name" value="TPR_rpt"/>
</dbReference>
<keyword evidence="2" id="KW-0472">Membrane</keyword>
<feature type="repeat" description="TPR" evidence="1">
    <location>
        <begin position="155"/>
        <end position="188"/>
    </location>
</feature>
<evidence type="ECO:0000256" key="2">
    <source>
        <dbReference type="SAM" id="Phobius"/>
    </source>
</evidence>
<sequence>MNSYMLTAIFLIITIGSLGVVLFVVIHKFPQLANLDIKNLQEEKIFQKKKEIINKRIEENSNLLKKRIVGALTPLRKIWGKLQLQFRIYVGKIERLLHHEQVLKIKQKNEVVSREDVEEKLTQLISDGEQALKSGNFDQAEERFITAIKNDSKSTSAYRGLGDTYLAKNSIEEARQTYQFLIKMEPDDDSVLVKLAEIAESQGDLEEAIQYYQQAVLVNDSFSPRFYHLAELLLKVAQPQVAKEAILQAVELEPQNPKYLDFLIEIAIICGDKTLAIKAYGDLRLVNPENQKLHSLKDRIYKIGIA</sequence>
<name>A0A1F6P868_9BACT</name>
<dbReference type="STRING" id="1798705.A2563_00920"/>
<dbReference type="Gene3D" id="1.25.40.10">
    <property type="entry name" value="Tetratricopeptide repeat domain"/>
    <property type="match status" value="1"/>
</dbReference>
<proteinExistence type="predicted"/>
<keyword evidence="1" id="KW-0802">TPR repeat</keyword>
<protein>
    <submittedName>
        <fullName evidence="3">Uncharacterized protein</fullName>
    </submittedName>
</protein>
<accession>A0A1F6P868</accession>
<dbReference type="AlphaFoldDB" id="A0A1F6P868"/>
<keyword evidence="2" id="KW-0812">Transmembrane</keyword>
<feature type="repeat" description="TPR" evidence="1">
    <location>
        <begin position="189"/>
        <end position="222"/>
    </location>
</feature>
<reference evidence="3 4" key="1">
    <citation type="journal article" date="2016" name="Nat. Commun.">
        <title>Thousands of microbial genomes shed light on interconnected biogeochemical processes in an aquifer system.</title>
        <authorList>
            <person name="Anantharaman K."/>
            <person name="Brown C.T."/>
            <person name="Hug L.A."/>
            <person name="Sharon I."/>
            <person name="Castelle C.J."/>
            <person name="Probst A.J."/>
            <person name="Thomas B.C."/>
            <person name="Singh A."/>
            <person name="Wilkins M.J."/>
            <person name="Karaoz U."/>
            <person name="Brodie E.L."/>
            <person name="Williams K.H."/>
            <person name="Hubbard S.S."/>
            <person name="Banfield J.F."/>
        </authorList>
    </citation>
    <scope>NUCLEOTIDE SEQUENCE [LARGE SCALE GENOMIC DNA]</scope>
</reference>
<gene>
    <name evidence="3" type="ORF">A2563_00920</name>
</gene>
<dbReference type="EMBL" id="MFRA01000008">
    <property type="protein sequence ID" value="OGH92134.1"/>
    <property type="molecule type" value="Genomic_DNA"/>
</dbReference>